<feature type="compositionally biased region" description="Basic and acidic residues" evidence="1">
    <location>
        <begin position="103"/>
        <end position="119"/>
    </location>
</feature>
<dbReference type="GeneID" id="85436132"/>
<dbReference type="Proteomes" id="UP001230504">
    <property type="component" value="Unassembled WGS sequence"/>
</dbReference>
<name>A0AAD8VB85_9PEZI</name>
<evidence type="ECO:0000256" key="1">
    <source>
        <dbReference type="SAM" id="MobiDB-lite"/>
    </source>
</evidence>
<proteinExistence type="predicted"/>
<feature type="compositionally biased region" description="Polar residues" evidence="1">
    <location>
        <begin position="82"/>
        <end position="99"/>
    </location>
</feature>
<organism evidence="2 3">
    <name type="scientific">Colletotrichum navitas</name>
    <dbReference type="NCBI Taxonomy" id="681940"/>
    <lineage>
        <taxon>Eukaryota</taxon>
        <taxon>Fungi</taxon>
        <taxon>Dikarya</taxon>
        <taxon>Ascomycota</taxon>
        <taxon>Pezizomycotina</taxon>
        <taxon>Sordariomycetes</taxon>
        <taxon>Hypocreomycetidae</taxon>
        <taxon>Glomerellales</taxon>
        <taxon>Glomerellaceae</taxon>
        <taxon>Colletotrichum</taxon>
        <taxon>Colletotrichum graminicola species complex</taxon>
    </lineage>
</organism>
<accession>A0AAD8VB85</accession>
<sequence length="154" mass="17091">MLMRSSVHSGSIISVGSIVHTDTHHAVTEARGMRKPRLHLGCGPSSLCSNPHHACHAFLLLFVTGVSVDSLYFDVEVNARCQSGPSQGRRSTGTHSSLMSRRLFVEGSHHVRRTEDGRQGEQLNKARQRLLGPFPRPHLSGLRDHSTRRNMPQE</sequence>
<comment type="caution">
    <text evidence="2">The sequence shown here is derived from an EMBL/GenBank/DDBJ whole genome shotgun (WGS) entry which is preliminary data.</text>
</comment>
<evidence type="ECO:0000313" key="3">
    <source>
        <dbReference type="Proteomes" id="UP001230504"/>
    </source>
</evidence>
<dbReference type="EMBL" id="JAHLJV010000004">
    <property type="protein sequence ID" value="KAK1598788.1"/>
    <property type="molecule type" value="Genomic_DNA"/>
</dbReference>
<keyword evidence="3" id="KW-1185">Reference proteome</keyword>
<protein>
    <submittedName>
        <fullName evidence="2">Uncharacterized protein</fullName>
    </submittedName>
</protein>
<reference evidence="2" key="1">
    <citation type="submission" date="2021-06" db="EMBL/GenBank/DDBJ databases">
        <title>Comparative genomics, transcriptomics and evolutionary studies reveal genomic signatures of adaptation to plant cell wall in hemibiotrophic fungi.</title>
        <authorList>
            <consortium name="DOE Joint Genome Institute"/>
            <person name="Baroncelli R."/>
            <person name="Diaz J.F."/>
            <person name="Benocci T."/>
            <person name="Peng M."/>
            <person name="Battaglia E."/>
            <person name="Haridas S."/>
            <person name="Andreopoulos W."/>
            <person name="Labutti K."/>
            <person name="Pangilinan J."/>
            <person name="Floch G.L."/>
            <person name="Makela M.R."/>
            <person name="Henrissat B."/>
            <person name="Grigoriev I.V."/>
            <person name="Crouch J.A."/>
            <person name="De Vries R.P."/>
            <person name="Sukno S.A."/>
            <person name="Thon M.R."/>
        </authorList>
    </citation>
    <scope>NUCLEOTIDE SEQUENCE</scope>
    <source>
        <strain evidence="2">CBS 125086</strain>
    </source>
</reference>
<feature type="region of interest" description="Disordered" evidence="1">
    <location>
        <begin position="82"/>
        <end position="154"/>
    </location>
</feature>
<evidence type="ECO:0000313" key="2">
    <source>
        <dbReference type="EMBL" id="KAK1598788.1"/>
    </source>
</evidence>
<dbReference type="RefSeq" id="XP_060419465.1">
    <property type="nucleotide sequence ID" value="XM_060551892.1"/>
</dbReference>
<dbReference type="AlphaFoldDB" id="A0AAD8VB85"/>
<gene>
    <name evidence="2" type="ORF">LY79DRAFT_256730</name>
</gene>